<organism evidence="4 5">
    <name type="scientific">Halanaerobium kushneri</name>
    <dbReference type="NCBI Taxonomy" id="56779"/>
    <lineage>
        <taxon>Bacteria</taxon>
        <taxon>Bacillati</taxon>
        <taxon>Bacillota</taxon>
        <taxon>Clostridia</taxon>
        <taxon>Halanaerobiales</taxon>
        <taxon>Halanaerobiaceae</taxon>
        <taxon>Halanaerobium</taxon>
    </lineage>
</organism>
<dbReference type="EMBL" id="FTNC01000004">
    <property type="protein sequence ID" value="SIQ44234.1"/>
    <property type="molecule type" value="Genomic_DNA"/>
</dbReference>
<dbReference type="STRING" id="56779.SAMN05421834_104136"/>
<keyword evidence="5" id="KW-1185">Reference proteome</keyword>
<protein>
    <submittedName>
        <fullName evidence="4">3-deoxy-D-arabinoheptulosonate-7-phosphate synthase</fullName>
    </submittedName>
</protein>
<dbReference type="NCBIfam" id="NF006421">
    <property type="entry name" value="PRK08673.1"/>
    <property type="match status" value="1"/>
</dbReference>
<dbReference type="PANTHER" id="PTHR43018:SF2">
    <property type="entry name" value="PHOSPHO-2-DEHYDRO-3-DEOXYHEPTONATE ALDOLASE"/>
    <property type="match status" value="1"/>
</dbReference>
<dbReference type="Pfam" id="PF00793">
    <property type="entry name" value="DAHP_synth_1"/>
    <property type="match status" value="1"/>
</dbReference>
<dbReference type="Gene3D" id="3.20.20.70">
    <property type="entry name" value="Aldolase class I"/>
    <property type="match status" value="1"/>
</dbReference>
<evidence type="ECO:0000259" key="3">
    <source>
        <dbReference type="Pfam" id="PF18152"/>
    </source>
</evidence>
<feature type="domain" description="DAHP synthetase I/KDSA" evidence="2">
    <location>
        <begin position="83"/>
        <end position="323"/>
    </location>
</feature>
<dbReference type="InterPro" id="IPR041071">
    <property type="entry name" value="DAHP_snth_FXD"/>
</dbReference>
<evidence type="ECO:0000313" key="4">
    <source>
        <dbReference type="EMBL" id="SIQ44234.1"/>
    </source>
</evidence>
<dbReference type="GO" id="GO:0009073">
    <property type="term" value="P:aromatic amino acid family biosynthetic process"/>
    <property type="evidence" value="ECO:0007669"/>
    <property type="project" value="InterPro"/>
</dbReference>
<evidence type="ECO:0000259" key="2">
    <source>
        <dbReference type="Pfam" id="PF00793"/>
    </source>
</evidence>
<dbReference type="GO" id="GO:0016832">
    <property type="term" value="F:aldehyde-lyase activity"/>
    <property type="evidence" value="ECO:0007669"/>
    <property type="project" value="InterPro"/>
</dbReference>
<reference evidence="5" key="1">
    <citation type="submission" date="2017-01" db="EMBL/GenBank/DDBJ databases">
        <authorList>
            <person name="Varghese N."/>
            <person name="Submissions S."/>
        </authorList>
    </citation>
    <scope>NUCLEOTIDE SEQUENCE [LARGE SCALE GENOMIC DNA]</scope>
    <source>
        <strain evidence="5">ATCC 700103</strain>
    </source>
</reference>
<dbReference type="GO" id="GO:0016740">
    <property type="term" value="F:transferase activity"/>
    <property type="evidence" value="ECO:0007669"/>
    <property type="project" value="UniProtKB-KW"/>
</dbReference>
<sequence>MIAVLKRDASREDKDQVIEVIRGENFEVHPIQGVEKTVVGVLGDPARKSNLKEKLETMGAVERVVLISDPYKLTSWNFKQEKTVIDLGDGVKVGGDQLTVMAGPCSVENREQIIETAKIVKAGGAQILRGGAFKPRTSPYSFQGLGEEGLKLMAEAREETGLKIVTELMDIEHIDVVCKYTDIIQIGARNMQNYSLLKEIGKLDKPVMLKRGMAATIKEWLLAAEYVMNNGNHDVILCERGVRTFGEETRNTMDLSSIPLVQQLSHLPVIADPSHGTGRWELVIPVARAAVAVGADGVMVEVHPDPQNALSDGPQSLKPKNYHLMMDEIKAINNSLHSFESRERKIAYA</sequence>
<dbReference type="AlphaFoldDB" id="A0A1N6ST81"/>
<dbReference type="Gene3D" id="3.30.70.1140">
    <property type="entry name" value="Phospho-2-dehydro-3-deoxyheptonate aldolase, domain 1"/>
    <property type="match status" value="1"/>
</dbReference>
<dbReference type="SUPFAM" id="SSF51569">
    <property type="entry name" value="Aldolase"/>
    <property type="match status" value="1"/>
</dbReference>
<accession>A0A1N6ST81</accession>
<dbReference type="OrthoDB" id="9780456at2"/>
<dbReference type="RefSeq" id="WP_076544153.1">
    <property type="nucleotide sequence ID" value="NZ_FTNC01000004.1"/>
</dbReference>
<dbReference type="InterPro" id="IPR052899">
    <property type="entry name" value="Class-I_DAHP_synthase"/>
</dbReference>
<dbReference type="PANTHER" id="PTHR43018">
    <property type="entry name" value="PHOSPHO-2-DEHYDRO-3-DEOXYHEPTONATE ALDOLASE"/>
    <property type="match status" value="1"/>
</dbReference>
<keyword evidence="1" id="KW-0808">Transferase</keyword>
<dbReference type="InterPro" id="IPR013785">
    <property type="entry name" value="Aldolase_TIM"/>
</dbReference>
<proteinExistence type="predicted"/>
<gene>
    <name evidence="4" type="ORF">SAMN05421834_104136</name>
</gene>
<dbReference type="InterPro" id="IPR006268">
    <property type="entry name" value="DAHP_syn_2"/>
</dbReference>
<dbReference type="Pfam" id="PF18152">
    <property type="entry name" value="DAHP_snth_FXD"/>
    <property type="match status" value="1"/>
</dbReference>
<dbReference type="InterPro" id="IPR006218">
    <property type="entry name" value="DAHP1/KDSA"/>
</dbReference>
<dbReference type="Proteomes" id="UP000185669">
    <property type="component" value="Unassembled WGS sequence"/>
</dbReference>
<name>A0A1N6ST81_9FIRM</name>
<feature type="domain" description="DAHP synthase ferredoxin-like" evidence="3">
    <location>
        <begin position="1"/>
        <end position="68"/>
    </location>
</feature>
<evidence type="ECO:0000313" key="5">
    <source>
        <dbReference type="Proteomes" id="UP000185669"/>
    </source>
</evidence>
<dbReference type="NCBIfam" id="TIGR01361">
    <property type="entry name" value="DAHP_synth_Bsub"/>
    <property type="match status" value="1"/>
</dbReference>
<dbReference type="NCBIfam" id="NF009239">
    <property type="entry name" value="PRK12595.1"/>
    <property type="match status" value="1"/>
</dbReference>
<evidence type="ECO:0000256" key="1">
    <source>
        <dbReference type="ARBA" id="ARBA00022679"/>
    </source>
</evidence>